<proteinExistence type="evidence at transcript level"/>
<feature type="signal peptide" evidence="1">
    <location>
        <begin position="1"/>
        <end position="21"/>
    </location>
</feature>
<sequence>MYRKMLACLMVVCLVAVFAEARYLPTRSQDDRLVRLRQLLKDLLENDFDDIRPEHQMNGYDRRMFKRDVFDVPYMQH</sequence>
<protein>
    <submittedName>
        <fullName evidence="2">Proctolin</fullName>
    </submittedName>
</protein>
<evidence type="ECO:0000256" key="1">
    <source>
        <dbReference type="SAM" id="SignalP"/>
    </source>
</evidence>
<reference evidence="2" key="1">
    <citation type="journal article" date="2020" name="Gen. Comp. Endocrinol.">
        <title>Filling in the gaps: A reevaluation of the Lygus hesperus peptidome using an expanded de novo assembled transcriptome and molecular cloning.</title>
        <authorList>
            <person name="Joe Hull J."/>
            <person name="Gross R.J."/>
            <person name="Brent C.S."/>
            <person name="Christie A.E."/>
        </authorList>
    </citation>
    <scope>NUCLEOTIDE SEQUENCE</scope>
    <source>
        <tissue evidence="2">Mixed sex 7-day-old adult head</tissue>
    </source>
</reference>
<keyword evidence="1" id="KW-0732">Signal</keyword>
<accession>A0A7U0K8Q3</accession>
<reference evidence="2" key="2">
    <citation type="submission" date="2020-08" db="EMBL/GenBank/DDBJ databases">
        <authorList>
            <person name="Hull J."/>
            <person name="Gross R."/>
        </authorList>
    </citation>
    <scope>NUCLEOTIDE SEQUENCE</scope>
    <source>
        <tissue evidence="2">Mixed sex 7-day-old adult head</tissue>
    </source>
</reference>
<feature type="chain" id="PRO_5031326314" evidence="1">
    <location>
        <begin position="22"/>
        <end position="77"/>
    </location>
</feature>
<dbReference type="AlphaFoldDB" id="A0A7U0K8Q3"/>
<evidence type="ECO:0000313" key="2">
    <source>
        <dbReference type="EMBL" id="QQW38910.1"/>
    </source>
</evidence>
<dbReference type="EMBL" id="MT895875">
    <property type="protein sequence ID" value="QQW38910.1"/>
    <property type="molecule type" value="mRNA"/>
</dbReference>
<name>A0A7U0K8Q3_LYGHE</name>
<organism evidence="2">
    <name type="scientific">Lygus hesperus</name>
    <name type="common">Western plant bug</name>
    <dbReference type="NCBI Taxonomy" id="30085"/>
    <lineage>
        <taxon>Eukaryota</taxon>
        <taxon>Metazoa</taxon>
        <taxon>Ecdysozoa</taxon>
        <taxon>Arthropoda</taxon>
        <taxon>Hexapoda</taxon>
        <taxon>Insecta</taxon>
        <taxon>Pterygota</taxon>
        <taxon>Neoptera</taxon>
        <taxon>Paraneoptera</taxon>
        <taxon>Hemiptera</taxon>
        <taxon>Heteroptera</taxon>
        <taxon>Panheteroptera</taxon>
        <taxon>Cimicomorpha</taxon>
        <taxon>Miridae</taxon>
        <taxon>Mirini</taxon>
        <taxon>Lygus</taxon>
    </lineage>
</organism>